<feature type="region of interest" description="Disordered" evidence="1">
    <location>
        <begin position="144"/>
        <end position="177"/>
    </location>
</feature>
<dbReference type="OrthoDB" id="3795941at2759"/>
<keyword evidence="4" id="KW-1185">Reference proteome</keyword>
<keyword evidence="2" id="KW-1133">Transmembrane helix</keyword>
<reference evidence="3" key="1">
    <citation type="submission" date="2019-04" db="EMBL/GenBank/DDBJ databases">
        <title>Sequencing of skin fungus with MAO and IRED activity.</title>
        <authorList>
            <person name="Marsaioli A.J."/>
            <person name="Bonatto J.M.C."/>
            <person name="Reis Junior O."/>
        </authorList>
    </citation>
    <scope>NUCLEOTIDE SEQUENCE</scope>
    <source>
        <strain evidence="3">28M1</strain>
    </source>
</reference>
<organism evidence="3 4">
    <name type="scientific">Didymella heteroderae</name>
    <dbReference type="NCBI Taxonomy" id="1769908"/>
    <lineage>
        <taxon>Eukaryota</taxon>
        <taxon>Fungi</taxon>
        <taxon>Dikarya</taxon>
        <taxon>Ascomycota</taxon>
        <taxon>Pezizomycotina</taxon>
        <taxon>Dothideomycetes</taxon>
        <taxon>Pleosporomycetidae</taxon>
        <taxon>Pleosporales</taxon>
        <taxon>Pleosporineae</taxon>
        <taxon>Didymellaceae</taxon>
        <taxon>Didymella</taxon>
    </lineage>
</organism>
<sequence length="194" mass="22105">MFKIKIRSLQHAAHALLARQTHLLARGASAQPPPPSSHHPFDHPPPDFDFDKAMANDKEKGDVHSEETILFLFLTFGILIVLILIFLLLGFQTYLSWRIAHSLLESDDVPEGGEGKGFRRWDRERKERKRALRALEKGRSVRASWGYGSGSRTSKRDDEEMGMSGARGSSVLLDKMPLKDGEEKKPFWSIKRWI</sequence>
<proteinExistence type="predicted"/>
<dbReference type="EMBL" id="SWKV01000086">
    <property type="protein sequence ID" value="KAF3033136.1"/>
    <property type="molecule type" value="Genomic_DNA"/>
</dbReference>
<comment type="caution">
    <text evidence="3">The sequence shown here is derived from an EMBL/GenBank/DDBJ whole genome shotgun (WGS) entry which is preliminary data.</text>
</comment>
<accession>A0A9P5BXD5</accession>
<protein>
    <submittedName>
        <fullName evidence="3">Uncharacterized protein</fullName>
    </submittedName>
</protein>
<gene>
    <name evidence="3" type="ORF">E8E12_001734</name>
</gene>
<dbReference type="Proteomes" id="UP000758155">
    <property type="component" value="Unassembled WGS sequence"/>
</dbReference>
<keyword evidence="2" id="KW-0472">Membrane</keyword>
<evidence type="ECO:0000313" key="3">
    <source>
        <dbReference type="EMBL" id="KAF3033136.1"/>
    </source>
</evidence>
<keyword evidence="2" id="KW-0812">Transmembrane</keyword>
<dbReference type="AlphaFoldDB" id="A0A9P5BXD5"/>
<evidence type="ECO:0000256" key="1">
    <source>
        <dbReference type="SAM" id="MobiDB-lite"/>
    </source>
</evidence>
<evidence type="ECO:0000313" key="4">
    <source>
        <dbReference type="Proteomes" id="UP000758155"/>
    </source>
</evidence>
<feature type="region of interest" description="Disordered" evidence="1">
    <location>
        <begin position="27"/>
        <end position="53"/>
    </location>
</feature>
<evidence type="ECO:0000256" key="2">
    <source>
        <dbReference type="SAM" id="Phobius"/>
    </source>
</evidence>
<feature type="transmembrane region" description="Helical" evidence="2">
    <location>
        <begin position="69"/>
        <end position="91"/>
    </location>
</feature>
<feature type="compositionally biased region" description="Basic and acidic residues" evidence="1">
    <location>
        <begin position="39"/>
        <end position="53"/>
    </location>
</feature>
<name>A0A9P5BXD5_9PLEO</name>